<dbReference type="Proteomes" id="UP001044222">
    <property type="component" value="Unassembled WGS sequence"/>
</dbReference>
<feature type="compositionally biased region" description="Low complexity" evidence="1">
    <location>
        <begin position="289"/>
        <end position="304"/>
    </location>
</feature>
<dbReference type="AlphaFoldDB" id="A0A9D3S3K8"/>
<feature type="compositionally biased region" description="Pro residues" evidence="1">
    <location>
        <begin position="153"/>
        <end position="166"/>
    </location>
</feature>
<evidence type="ECO:0000313" key="3">
    <source>
        <dbReference type="Proteomes" id="UP001044222"/>
    </source>
</evidence>
<gene>
    <name evidence="2" type="ORF">ANANG_G00026950</name>
</gene>
<reference evidence="2" key="1">
    <citation type="submission" date="2021-01" db="EMBL/GenBank/DDBJ databases">
        <title>A chromosome-scale assembly of European eel, Anguilla anguilla.</title>
        <authorList>
            <person name="Henkel C."/>
            <person name="Jong-Raadsen S.A."/>
            <person name="Dufour S."/>
            <person name="Weltzien F.-A."/>
            <person name="Palstra A.P."/>
            <person name="Pelster B."/>
            <person name="Spaink H.P."/>
            <person name="Van Den Thillart G.E."/>
            <person name="Jansen H."/>
            <person name="Zahm M."/>
            <person name="Klopp C."/>
            <person name="Cedric C."/>
            <person name="Louis A."/>
            <person name="Berthelot C."/>
            <person name="Parey E."/>
            <person name="Roest Crollius H."/>
            <person name="Montfort J."/>
            <person name="Robinson-Rechavi M."/>
            <person name="Bucao C."/>
            <person name="Bouchez O."/>
            <person name="Gislard M."/>
            <person name="Lluch J."/>
            <person name="Milhes M."/>
            <person name="Lampietro C."/>
            <person name="Lopez Roques C."/>
            <person name="Donnadieu C."/>
            <person name="Braasch I."/>
            <person name="Desvignes T."/>
            <person name="Postlethwait J."/>
            <person name="Bobe J."/>
            <person name="Guiguen Y."/>
            <person name="Dirks R."/>
        </authorList>
    </citation>
    <scope>NUCLEOTIDE SEQUENCE</scope>
    <source>
        <strain evidence="2">Tag_6206</strain>
        <tissue evidence="2">Liver</tissue>
    </source>
</reference>
<accession>A0A9D3S3K8</accession>
<feature type="compositionally biased region" description="Polar residues" evidence="1">
    <location>
        <begin position="187"/>
        <end position="200"/>
    </location>
</feature>
<feature type="compositionally biased region" description="Low complexity" evidence="1">
    <location>
        <begin position="201"/>
        <end position="216"/>
    </location>
</feature>
<keyword evidence="3" id="KW-1185">Reference proteome</keyword>
<feature type="region of interest" description="Disordered" evidence="1">
    <location>
        <begin position="145"/>
        <end position="384"/>
    </location>
</feature>
<feature type="compositionally biased region" description="Basic and acidic residues" evidence="1">
    <location>
        <begin position="173"/>
        <end position="186"/>
    </location>
</feature>
<dbReference type="EMBL" id="JAFIRN010000002">
    <property type="protein sequence ID" value="KAG5853530.1"/>
    <property type="molecule type" value="Genomic_DNA"/>
</dbReference>
<evidence type="ECO:0000313" key="2">
    <source>
        <dbReference type="EMBL" id="KAG5853530.1"/>
    </source>
</evidence>
<name>A0A9D3S3K8_ANGAN</name>
<comment type="caution">
    <text evidence="2">The sequence shown here is derived from an EMBL/GenBank/DDBJ whole genome shotgun (WGS) entry which is preliminary data.</text>
</comment>
<feature type="compositionally biased region" description="Polar residues" evidence="1">
    <location>
        <begin position="315"/>
        <end position="330"/>
    </location>
</feature>
<evidence type="ECO:0000256" key="1">
    <source>
        <dbReference type="SAM" id="MobiDB-lite"/>
    </source>
</evidence>
<protein>
    <submittedName>
        <fullName evidence="2">Uncharacterized protein</fullName>
    </submittedName>
</protein>
<proteinExistence type="predicted"/>
<feature type="compositionally biased region" description="Basic and acidic residues" evidence="1">
    <location>
        <begin position="217"/>
        <end position="226"/>
    </location>
</feature>
<organism evidence="2 3">
    <name type="scientific">Anguilla anguilla</name>
    <name type="common">European freshwater eel</name>
    <name type="synonym">Muraena anguilla</name>
    <dbReference type="NCBI Taxonomy" id="7936"/>
    <lineage>
        <taxon>Eukaryota</taxon>
        <taxon>Metazoa</taxon>
        <taxon>Chordata</taxon>
        <taxon>Craniata</taxon>
        <taxon>Vertebrata</taxon>
        <taxon>Euteleostomi</taxon>
        <taxon>Actinopterygii</taxon>
        <taxon>Neopterygii</taxon>
        <taxon>Teleostei</taxon>
        <taxon>Anguilliformes</taxon>
        <taxon>Anguillidae</taxon>
        <taxon>Anguilla</taxon>
    </lineage>
</organism>
<sequence>MRKHQGRRRHLARGDWLVLWRRGLTRLRIRTLQLCLFHHQAKLRHRLANLRHYQAKLRHYLAKLLHYLAKLRHRLANLRHYQAKLRHHQAKLRHRLANLRHYQAKLRHHLAKLCHHQAKLRHRLANLCHYLANLTTRPKCASPWPNCATPPGQTTPPPAQPSPPTPSKNQSDLPHDSTADLQEKRPSCQSRSTGRESTNQSAESLASASPSPNPGAEAEKRVETERPASNPSTTEGSGGESTPGPGRAESTKHAGMCASDQSIKHRKDTANSQQSAAEEERKEGTMGRQTAEAAQQQSLESAQAGPPERARGVQGEQQSDTNPSTGNAGKNPQRGGEVPARSAPTGSPVDTPPPENKGATSDQCDDEGFQTVSSKRKKKRMTHPPQMYVCHYGYQVQHPLS</sequence>